<dbReference type="PRINTS" id="PR00959">
    <property type="entry name" value="MEVGALKINASE"/>
</dbReference>
<feature type="domain" description="GHMP kinase N-terminal" evidence="13">
    <location>
        <begin position="144"/>
        <end position="207"/>
    </location>
</feature>
<evidence type="ECO:0000256" key="9">
    <source>
        <dbReference type="ARBA" id="ARBA00022840"/>
    </source>
</evidence>
<dbReference type="EC" id="2.7.1.36" evidence="3"/>
<comment type="pathway">
    <text evidence="12">Isoprenoid biosynthesis; isopentenyl diphosphate biosynthesis via mevalonate pathway; isopentenyl diphosphate from (R)-mevalonate: step 1/3.</text>
</comment>
<evidence type="ECO:0000313" key="17">
    <source>
        <dbReference type="Proteomes" id="UP000635853"/>
    </source>
</evidence>
<dbReference type="GO" id="GO:0005829">
    <property type="term" value="C:cytosol"/>
    <property type="evidence" value="ECO:0007669"/>
    <property type="project" value="TreeGrafter"/>
</dbReference>
<keyword evidence="10" id="KW-0460">Magnesium</keyword>
<keyword evidence="5" id="KW-0444">Lipid biosynthesis</keyword>
<dbReference type="InterPro" id="IPR036554">
    <property type="entry name" value="GHMP_kinase_C_sf"/>
</dbReference>
<dbReference type="SUPFAM" id="SSF54211">
    <property type="entry name" value="Ribosomal protein S5 domain 2-like"/>
    <property type="match status" value="1"/>
</dbReference>
<evidence type="ECO:0000256" key="11">
    <source>
        <dbReference type="ARBA" id="ARBA00023098"/>
    </source>
</evidence>
<dbReference type="InterPro" id="IPR006205">
    <property type="entry name" value="Mev_gal_kin"/>
</dbReference>
<organism evidence="15 16">
    <name type="scientific">Rhodovulum visakhapatnamense</name>
    <dbReference type="NCBI Taxonomy" id="364297"/>
    <lineage>
        <taxon>Bacteria</taxon>
        <taxon>Pseudomonadati</taxon>
        <taxon>Pseudomonadota</taxon>
        <taxon>Alphaproteobacteria</taxon>
        <taxon>Rhodobacterales</taxon>
        <taxon>Paracoccaceae</taxon>
        <taxon>Rhodovulum</taxon>
    </lineage>
</organism>
<reference evidence="17" key="2">
    <citation type="submission" date="2021-01" db="EMBL/GenBank/DDBJ databases">
        <title>Draft genomes of Rhodovulum sulfidophilum.</title>
        <authorList>
            <person name="Guzman M.S."/>
        </authorList>
    </citation>
    <scope>NUCLEOTIDE SEQUENCE [LARGE SCALE GENOMIC DNA]</scope>
    <source>
        <strain evidence="17">AB19</strain>
    </source>
</reference>
<keyword evidence="4" id="KW-0963">Cytoplasm</keyword>
<evidence type="ECO:0000256" key="8">
    <source>
        <dbReference type="ARBA" id="ARBA00022777"/>
    </source>
</evidence>
<protein>
    <recommendedName>
        <fullName evidence="3">mevalonate kinase</fullName>
        <ecNumber evidence="3">2.7.1.36</ecNumber>
    </recommendedName>
</protein>
<dbReference type="UniPathway" id="UPA00057">
    <property type="reaction ID" value="UER00098"/>
</dbReference>
<dbReference type="Gene3D" id="3.30.230.10">
    <property type="match status" value="1"/>
</dbReference>
<evidence type="ECO:0000313" key="15">
    <source>
        <dbReference type="EMBL" id="TDX29690.1"/>
    </source>
</evidence>
<dbReference type="GO" id="GO:0019287">
    <property type="term" value="P:isopentenyl diphosphate biosynthetic process, mevalonate pathway"/>
    <property type="evidence" value="ECO:0007669"/>
    <property type="project" value="UniProtKB-UniPathway"/>
</dbReference>
<evidence type="ECO:0000256" key="10">
    <source>
        <dbReference type="ARBA" id="ARBA00022842"/>
    </source>
</evidence>
<dbReference type="Pfam" id="PF00288">
    <property type="entry name" value="GHMP_kinases_N"/>
    <property type="match status" value="1"/>
</dbReference>
<keyword evidence="7" id="KW-0547">Nucleotide-binding</keyword>
<dbReference type="GO" id="GO:0005524">
    <property type="term" value="F:ATP binding"/>
    <property type="evidence" value="ECO:0007669"/>
    <property type="project" value="UniProtKB-KW"/>
</dbReference>
<evidence type="ECO:0000256" key="12">
    <source>
        <dbReference type="ARBA" id="ARBA00029438"/>
    </source>
</evidence>
<dbReference type="InterPro" id="IPR014721">
    <property type="entry name" value="Ribsml_uS5_D2-typ_fold_subgr"/>
</dbReference>
<dbReference type="Gene3D" id="3.30.70.890">
    <property type="entry name" value="GHMP kinase, C-terminal domain"/>
    <property type="match status" value="1"/>
</dbReference>
<dbReference type="Proteomes" id="UP000635853">
    <property type="component" value="Unassembled WGS sequence"/>
</dbReference>
<comment type="similarity">
    <text evidence="2">Belongs to the GHMP kinase family. Mevalonate kinase subfamily.</text>
</comment>
<evidence type="ECO:0000256" key="1">
    <source>
        <dbReference type="ARBA" id="ARBA00004496"/>
    </source>
</evidence>
<keyword evidence="6" id="KW-0808">Transferase</keyword>
<evidence type="ECO:0000256" key="6">
    <source>
        <dbReference type="ARBA" id="ARBA00022679"/>
    </source>
</evidence>
<dbReference type="AlphaFoldDB" id="A0A4R8FZT4"/>
<evidence type="ECO:0000256" key="5">
    <source>
        <dbReference type="ARBA" id="ARBA00022516"/>
    </source>
</evidence>
<dbReference type="GO" id="GO:0004496">
    <property type="term" value="F:mevalonate kinase activity"/>
    <property type="evidence" value="ECO:0007669"/>
    <property type="project" value="UniProtKB-EC"/>
</dbReference>
<dbReference type="PROSITE" id="PS00627">
    <property type="entry name" value="GHMP_KINASES_ATP"/>
    <property type="match status" value="1"/>
</dbReference>
<gene>
    <name evidence="15" type="ORF">EV657_108110</name>
    <name evidence="14" type="ORF">JMJ92_18705</name>
</gene>
<reference evidence="14" key="3">
    <citation type="submission" date="2021-01" db="EMBL/GenBank/DDBJ databases">
        <authorList>
            <person name="Guzman M.S."/>
        </authorList>
    </citation>
    <scope>NUCLEOTIDE SEQUENCE</scope>
    <source>
        <strain evidence="14">AB19</strain>
    </source>
</reference>
<evidence type="ECO:0000256" key="3">
    <source>
        <dbReference type="ARBA" id="ARBA00012103"/>
    </source>
</evidence>
<evidence type="ECO:0000256" key="4">
    <source>
        <dbReference type="ARBA" id="ARBA00022490"/>
    </source>
</evidence>
<dbReference type="RefSeq" id="WP_075786821.1">
    <property type="nucleotide sequence ID" value="NZ_JAESIL010000115.1"/>
</dbReference>
<dbReference type="Proteomes" id="UP000295484">
    <property type="component" value="Unassembled WGS sequence"/>
</dbReference>
<dbReference type="SUPFAM" id="SSF55060">
    <property type="entry name" value="GHMP Kinase, C-terminal domain"/>
    <property type="match status" value="1"/>
</dbReference>
<keyword evidence="11" id="KW-0443">Lipid metabolism</keyword>
<evidence type="ECO:0000313" key="14">
    <source>
        <dbReference type="EMBL" id="MBL3580160.1"/>
    </source>
</evidence>
<dbReference type="PANTHER" id="PTHR43290:SF2">
    <property type="entry name" value="MEVALONATE KINASE"/>
    <property type="match status" value="1"/>
</dbReference>
<sequence>MSVATAPQGTAETLPEDASRAHAPGKIILSGEHAVVYGAPALAVAVAIYTEVWFRPIHPSDGLKTVFAQVSQGAFYPLSALSHFKQSLDRRFESFLRGELKVQQILQRPDDLIVYTLMSLAQRLPMPGKSPGHCLPVPGQLGGTSALPVGAGMGSSASIIAATMVLYETLLDRLHSTEERFEWVRFCERLQHGKGGAIDAAAVTHGGAIRVQGDSRFAPAIPPGHGLWHGEGWYWVLHGKPASSTGECVAAVREAHGTDQALWQGFEACTDAFQTALETDSSPVASLRENHRLLTHIGVVPEAAARFVDEVELAGGAAKICGAGSVRGESGGVILVHLPDAPGMDRLMAAHPDLRWAPLHVAPTGAAFGPPQ</sequence>
<keyword evidence="8 15" id="KW-0418">Kinase</keyword>
<evidence type="ECO:0000259" key="13">
    <source>
        <dbReference type="Pfam" id="PF00288"/>
    </source>
</evidence>
<comment type="caution">
    <text evidence="15">The sequence shown here is derived from an EMBL/GenBank/DDBJ whole genome shotgun (WGS) entry which is preliminary data.</text>
</comment>
<comment type="subcellular location">
    <subcellularLocation>
        <location evidence="1">Cytoplasm</location>
    </subcellularLocation>
</comment>
<keyword evidence="17" id="KW-1185">Reference proteome</keyword>
<reference evidence="15 16" key="1">
    <citation type="submission" date="2019-03" db="EMBL/GenBank/DDBJ databases">
        <title>Genomic Encyclopedia of Type Strains, Phase IV (KMG-IV): sequencing the most valuable type-strain genomes for metagenomic binning, comparative biology and taxonomic classification.</title>
        <authorList>
            <person name="Goeker M."/>
        </authorList>
    </citation>
    <scope>NUCLEOTIDE SEQUENCE [LARGE SCALE GENOMIC DNA]</scope>
    <source>
        <strain evidence="15 16">JA181</strain>
    </source>
</reference>
<evidence type="ECO:0000256" key="2">
    <source>
        <dbReference type="ARBA" id="ARBA00006495"/>
    </source>
</evidence>
<accession>A0A4R8FZT4</accession>
<keyword evidence="9" id="KW-0067">ATP-binding</keyword>
<dbReference type="InterPro" id="IPR006204">
    <property type="entry name" value="GHMP_kinase_N_dom"/>
</dbReference>
<evidence type="ECO:0000256" key="7">
    <source>
        <dbReference type="ARBA" id="ARBA00022741"/>
    </source>
</evidence>
<dbReference type="PANTHER" id="PTHR43290">
    <property type="entry name" value="MEVALONATE KINASE"/>
    <property type="match status" value="1"/>
</dbReference>
<evidence type="ECO:0000313" key="16">
    <source>
        <dbReference type="Proteomes" id="UP000295484"/>
    </source>
</evidence>
<dbReference type="EMBL" id="JAESIL010000115">
    <property type="protein sequence ID" value="MBL3580160.1"/>
    <property type="molecule type" value="Genomic_DNA"/>
</dbReference>
<name>A0A4R8FZT4_9RHOB</name>
<dbReference type="InterPro" id="IPR020568">
    <property type="entry name" value="Ribosomal_Su5_D2-typ_SF"/>
</dbReference>
<dbReference type="EMBL" id="SOEB01000008">
    <property type="protein sequence ID" value="TDX29690.1"/>
    <property type="molecule type" value="Genomic_DNA"/>
</dbReference>
<dbReference type="InterPro" id="IPR006203">
    <property type="entry name" value="GHMP_knse_ATP-bd_CS"/>
</dbReference>
<proteinExistence type="inferred from homology"/>